<proteinExistence type="predicted"/>
<reference evidence="6" key="1">
    <citation type="journal article" date="2011" name="J. Bacteriol.">
        <title>Genome sequences of eight morphologically diverse alphaproteobacteria.</title>
        <authorList>
            <consortium name="US DOE Joint Genome Institute"/>
            <person name="Brown P.J."/>
            <person name="Kysela D.T."/>
            <person name="Buechlein A."/>
            <person name="Hemmerich C."/>
            <person name="Brun Y.V."/>
        </authorList>
    </citation>
    <scope>NUCLEOTIDE SEQUENCE [LARGE SCALE GENOMIC DNA]</scope>
    <source>
        <strain evidence="6">ATCC 49814 / DSM 5838 / IFAM 1418</strain>
    </source>
</reference>
<protein>
    <submittedName>
        <fullName evidence="5">Allophanate hydrolase subunit 2</fullName>
    </submittedName>
</protein>
<dbReference type="InterPro" id="IPR029000">
    <property type="entry name" value="Cyclophilin-like_dom_sf"/>
</dbReference>
<keyword evidence="1" id="KW-0547">Nucleotide-binding</keyword>
<dbReference type="eggNOG" id="COG1984">
    <property type="taxonomic scope" value="Bacteria"/>
</dbReference>
<organism evidence="5 6">
    <name type="scientific">Hirschia baltica (strain ATCC 49814 / DSM 5838 / IFAM 1418)</name>
    <dbReference type="NCBI Taxonomy" id="582402"/>
    <lineage>
        <taxon>Bacteria</taxon>
        <taxon>Pseudomonadati</taxon>
        <taxon>Pseudomonadota</taxon>
        <taxon>Alphaproteobacteria</taxon>
        <taxon>Hyphomonadales</taxon>
        <taxon>Hyphomonadaceae</taxon>
        <taxon>Hirschia</taxon>
    </lineage>
</organism>
<dbReference type="SUPFAM" id="SSF50891">
    <property type="entry name" value="Cyclophilin-like"/>
    <property type="match status" value="1"/>
</dbReference>
<evidence type="ECO:0000259" key="4">
    <source>
        <dbReference type="SMART" id="SM00797"/>
    </source>
</evidence>
<feature type="domain" description="Carboxyltransferase" evidence="4">
    <location>
        <begin position="24"/>
        <end position="304"/>
    </location>
</feature>
<dbReference type="KEGG" id="hba:Hbal_0171"/>
<dbReference type="PANTHER" id="PTHR43309">
    <property type="entry name" value="5-OXOPROLINASE SUBUNIT C"/>
    <property type="match status" value="1"/>
</dbReference>
<evidence type="ECO:0000256" key="1">
    <source>
        <dbReference type="ARBA" id="ARBA00022741"/>
    </source>
</evidence>
<evidence type="ECO:0000313" key="5">
    <source>
        <dbReference type="EMBL" id="ACT57873.1"/>
    </source>
</evidence>
<dbReference type="EMBL" id="CP001678">
    <property type="protein sequence ID" value="ACT57873.1"/>
    <property type="molecule type" value="Genomic_DNA"/>
</dbReference>
<accession>C6XL44</accession>
<evidence type="ECO:0000313" key="6">
    <source>
        <dbReference type="Proteomes" id="UP000002745"/>
    </source>
</evidence>
<name>C6XL44_HIRBI</name>
<evidence type="ECO:0000256" key="2">
    <source>
        <dbReference type="ARBA" id="ARBA00022801"/>
    </source>
</evidence>
<dbReference type="InterPro" id="IPR003778">
    <property type="entry name" value="CT_A_B"/>
</dbReference>
<keyword evidence="6" id="KW-1185">Reference proteome</keyword>
<dbReference type="HOGENOM" id="CLU_028967_0_0_5"/>
<keyword evidence="3" id="KW-0067">ATP-binding</keyword>
<dbReference type="SMART" id="SM00797">
    <property type="entry name" value="AHS2"/>
    <property type="match status" value="1"/>
</dbReference>
<dbReference type="Gene3D" id="2.40.100.10">
    <property type="entry name" value="Cyclophilin-like"/>
    <property type="match status" value="1"/>
</dbReference>
<dbReference type="AlphaFoldDB" id="C6XL44"/>
<evidence type="ECO:0000256" key="3">
    <source>
        <dbReference type="ARBA" id="ARBA00022840"/>
    </source>
</evidence>
<dbReference type="STRING" id="582402.Hbal_0171"/>
<keyword evidence="2 5" id="KW-0378">Hydrolase</keyword>
<gene>
    <name evidence="5" type="ordered locus">Hbal_0171</name>
</gene>
<dbReference type="RefSeq" id="WP_012778031.1">
    <property type="nucleotide sequence ID" value="NC_012982.1"/>
</dbReference>
<dbReference type="Pfam" id="PF02626">
    <property type="entry name" value="CT_A_B"/>
    <property type="match status" value="1"/>
</dbReference>
<dbReference type="OrthoDB" id="9768696at2"/>
<dbReference type="InterPro" id="IPR052708">
    <property type="entry name" value="PxpC"/>
</dbReference>
<dbReference type="PANTHER" id="PTHR43309:SF3">
    <property type="entry name" value="5-OXOPROLINASE SUBUNIT C"/>
    <property type="match status" value="1"/>
</dbReference>
<sequence>MSLIIIRPGMQASLQGRPRLHHRHQGVPASGPADEHSFALANLAVGNSVDTTCVEITAGGFETIIKHPATIALSGAPCPAYLNTQAIPFYQPIKVKADDVLILEPPPFGFRTYLAIAGGLEASSFLDSTSTYMPAHLGGHSGRALKPDDEIKFANSNFNPSPKPIPKEIYPFFSNHWLLRIGEGAEFGLLSESSKNVFLNQNFKAGTRISRMGIQLETPTLSLISDGRMKSEPVFPGTIQCPENGKPFILLSDAQTTGGYPRIGQVIRADRHRLGQIRPNDKITFVLTQQTDAVNILKHQQNAINAGI</sequence>
<dbReference type="Proteomes" id="UP000002745">
    <property type="component" value="Chromosome"/>
</dbReference>
<dbReference type="GO" id="GO:0005524">
    <property type="term" value="F:ATP binding"/>
    <property type="evidence" value="ECO:0007669"/>
    <property type="project" value="UniProtKB-KW"/>
</dbReference>
<dbReference type="GO" id="GO:0016787">
    <property type="term" value="F:hydrolase activity"/>
    <property type="evidence" value="ECO:0007669"/>
    <property type="project" value="UniProtKB-KW"/>
</dbReference>